<evidence type="ECO:0000313" key="1">
    <source>
        <dbReference type="EMBL" id="EMD93066.1"/>
    </source>
</evidence>
<proteinExistence type="predicted"/>
<reference evidence="2" key="2">
    <citation type="journal article" date="2013" name="PLoS Genet.">
        <title>Comparative genome structure, secondary metabolite, and effector coding capacity across Cochliobolus pathogens.</title>
        <authorList>
            <person name="Condon B.J."/>
            <person name="Leng Y."/>
            <person name="Wu D."/>
            <person name="Bushley K.E."/>
            <person name="Ohm R.A."/>
            <person name="Otillar R."/>
            <person name="Martin J."/>
            <person name="Schackwitz W."/>
            <person name="Grimwood J."/>
            <person name="MohdZainudin N."/>
            <person name="Xue C."/>
            <person name="Wang R."/>
            <person name="Manning V.A."/>
            <person name="Dhillon B."/>
            <person name="Tu Z.J."/>
            <person name="Steffenson B.J."/>
            <person name="Salamov A."/>
            <person name="Sun H."/>
            <person name="Lowry S."/>
            <person name="LaButti K."/>
            <person name="Han J."/>
            <person name="Copeland A."/>
            <person name="Lindquist E."/>
            <person name="Barry K."/>
            <person name="Schmutz J."/>
            <person name="Baker S.E."/>
            <person name="Ciuffetti L.M."/>
            <person name="Grigoriev I.V."/>
            <person name="Zhong S."/>
            <person name="Turgeon B.G."/>
        </authorList>
    </citation>
    <scope>NUCLEOTIDE SEQUENCE [LARGE SCALE GENOMIC DNA]</scope>
    <source>
        <strain evidence="2">C5 / ATCC 48332 / race O</strain>
    </source>
</reference>
<dbReference type="HOGENOM" id="CLU_3106190_0_0_1"/>
<dbReference type="EMBL" id="KB445574">
    <property type="protein sequence ID" value="EMD93066.1"/>
    <property type="molecule type" value="Genomic_DNA"/>
</dbReference>
<organism evidence="1 2">
    <name type="scientific">Cochliobolus heterostrophus (strain C5 / ATCC 48332 / race O)</name>
    <name type="common">Southern corn leaf blight fungus</name>
    <name type="synonym">Bipolaris maydis</name>
    <dbReference type="NCBI Taxonomy" id="701091"/>
    <lineage>
        <taxon>Eukaryota</taxon>
        <taxon>Fungi</taxon>
        <taxon>Dikarya</taxon>
        <taxon>Ascomycota</taxon>
        <taxon>Pezizomycotina</taxon>
        <taxon>Dothideomycetes</taxon>
        <taxon>Pleosporomycetidae</taxon>
        <taxon>Pleosporales</taxon>
        <taxon>Pleosporineae</taxon>
        <taxon>Pleosporaceae</taxon>
        <taxon>Bipolaris</taxon>
    </lineage>
</organism>
<gene>
    <name evidence="1" type="ORF">COCHEDRAFT_1020875</name>
</gene>
<name>M2UH96_COCH5</name>
<evidence type="ECO:0000313" key="2">
    <source>
        <dbReference type="Proteomes" id="UP000016936"/>
    </source>
</evidence>
<dbReference type="AlphaFoldDB" id="M2UH96"/>
<protein>
    <submittedName>
        <fullName evidence="1">Uncharacterized protein</fullName>
    </submittedName>
</protein>
<reference evidence="1 2" key="1">
    <citation type="journal article" date="2012" name="PLoS Pathog.">
        <title>Diverse lifestyles and strategies of plant pathogenesis encoded in the genomes of eighteen Dothideomycetes fungi.</title>
        <authorList>
            <person name="Ohm R.A."/>
            <person name="Feau N."/>
            <person name="Henrissat B."/>
            <person name="Schoch C.L."/>
            <person name="Horwitz B.A."/>
            <person name="Barry K.W."/>
            <person name="Condon B.J."/>
            <person name="Copeland A.C."/>
            <person name="Dhillon B."/>
            <person name="Glaser F."/>
            <person name="Hesse C.N."/>
            <person name="Kosti I."/>
            <person name="LaButti K."/>
            <person name="Lindquist E.A."/>
            <person name="Lucas S."/>
            <person name="Salamov A.A."/>
            <person name="Bradshaw R.E."/>
            <person name="Ciuffetti L."/>
            <person name="Hamelin R.C."/>
            <person name="Kema G.H.J."/>
            <person name="Lawrence C."/>
            <person name="Scott J.A."/>
            <person name="Spatafora J.W."/>
            <person name="Turgeon B.G."/>
            <person name="de Wit P.J.G.M."/>
            <person name="Zhong S."/>
            <person name="Goodwin S.B."/>
            <person name="Grigoriev I.V."/>
        </authorList>
    </citation>
    <scope>NUCLEOTIDE SEQUENCE [LARGE SCALE GENOMIC DNA]</scope>
    <source>
        <strain evidence="2">C5 / ATCC 48332 / race O</strain>
    </source>
</reference>
<accession>M2UH96</accession>
<keyword evidence="2" id="KW-1185">Reference proteome</keyword>
<sequence length="51" mass="5766">MPIEDGTCDYDVDKNEEEGEEVHGQLCLDSCYYFHITSIVVVSQGMRHCIG</sequence>
<dbReference type="Proteomes" id="UP000016936">
    <property type="component" value="Unassembled WGS sequence"/>
</dbReference>